<sequence>MDRIQAINIFLTIAETGSFTATAERLDLSKPMVSRAVVLLEEWFNARLLQRTTRKVSLTEAGEQALVYCQKIAHLAEEIEQSSSARSGELIGTLRIAAEPMFGSTELLQIVQQFMAQHPKLHIQLHLSDKAVDLVEERIDLAIRFTNTPDPSLIARHLGECHSLLVASPDYLAQGEPHSPCELNQFRFLSHTNINRKAWRFYQAHQETIIELTSPFITNDTHALLNAVLAGNGIAMLPKYLLNQHLAEQRLKVVLSEWTLPVYQLYALYPSRHRLPLSVRAFLDFLVESIQGKNW</sequence>
<dbReference type="SUPFAM" id="SSF46785">
    <property type="entry name" value="Winged helix' DNA-binding domain"/>
    <property type="match status" value="1"/>
</dbReference>
<protein>
    <submittedName>
        <fullName evidence="6">LysR family transcriptional regulator</fullName>
    </submittedName>
</protein>
<evidence type="ECO:0000256" key="1">
    <source>
        <dbReference type="ARBA" id="ARBA00009437"/>
    </source>
</evidence>
<dbReference type="Pfam" id="PF00126">
    <property type="entry name" value="HTH_1"/>
    <property type="match status" value="1"/>
</dbReference>
<dbReference type="AlphaFoldDB" id="A0A3R8MGK0"/>
<dbReference type="RefSeq" id="WP_125134305.1">
    <property type="nucleotide sequence ID" value="NZ_RRUC01000004.1"/>
</dbReference>
<dbReference type="CDD" id="cd08422">
    <property type="entry name" value="PBP2_CrgA_like"/>
    <property type="match status" value="1"/>
</dbReference>
<dbReference type="PANTHER" id="PTHR30537:SF35">
    <property type="entry name" value="TRANSCRIPTIONAL REGULATORY PROTEIN"/>
    <property type="match status" value="1"/>
</dbReference>
<gene>
    <name evidence="6" type="ORF">EIM44_00615</name>
</gene>
<dbReference type="SUPFAM" id="SSF53850">
    <property type="entry name" value="Periplasmic binding protein-like II"/>
    <property type="match status" value="1"/>
</dbReference>
<proteinExistence type="inferred from homology"/>
<dbReference type="STRING" id="1263831.F543_22540"/>
<dbReference type="InterPro" id="IPR005119">
    <property type="entry name" value="LysR_subst-bd"/>
</dbReference>
<dbReference type="Pfam" id="PF03466">
    <property type="entry name" value="LysR_substrate"/>
    <property type="match status" value="1"/>
</dbReference>
<dbReference type="EMBL" id="RRUC01000004">
    <property type="protein sequence ID" value="RRN05867.1"/>
    <property type="molecule type" value="Genomic_DNA"/>
</dbReference>
<dbReference type="GO" id="GO:0003700">
    <property type="term" value="F:DNA-binding transcription factor activity"/>
    <property type="evidence" value="ECO:0007669"/>
    <property type="project" value="InterPro"/>
</dbReference>
<dbReference type="Proteomes" id="UP000276010">
    <property type="component" value="Unassembled WGS sequence"/>
</dbReference>
<comment type="similarity">
    <text evidence="1">Belongs to the LysR transcriptional regulatory family.</text>
</comment>
<keyword evidence="3" id="KW-0238">DNA-binding</keyword>
<dbReference type="Gene3D" id="3.40.190.290">
    <property type="match status" value="1"/>
</dbReference>
<dbReference type="Gene3D" id="1.10.10.10">
    <property type="entry name" value="Winged helix-like DNA-binding domain superfamily/Winged helix DNA-binding domain"/>
    <property type="match status" value="1"/>
</dbReference>
<dbReference type="GO" id="GO:0043565">
    <property type="term" value="F:sequence-specific DNA binding"/>
    <property type="evidence" value="ECO:0007669"/>
    <property type="project" value="TreeGrafter"/>
</dbReference>
<dbReference type="PANTHER" id="PTHR30537">
    <property type="entry name" value="HTH-TYPE TRANSCRIPTIONAL REGULATOR"/>
    <property type="match status" value="1"/>
</dbReference>
<evidence type="ECO:0000256" key="3">
    <source>
        <dbReference type="ARBA" id="ARBA00023125"/>
    </source>
</evidence>
<evidence type="ECO:0000313" key="6">
    <source>
        <dbReference type="EMBL" id="RRN05867.1"/>
    </source>
</evidence>
<dbReference type="InterPro" id="IPR058163">
    <property type="entry name" value="LysR-type_TF_proteobact-type"/>
</dbReference>
<keyword evidence="4" id="KW-0804">Transcription</keyword>
<comment type="caution">
    <text evidence="6">The sequence shown here is derived from an EMBL/GenBank/DDBJ whole genome shotgun (WGS) entry which is preliminary data.</text>
</comment>
<feature type="domain" description="HTH lysR-type" evidence="5">
    <location>
        <begin position="1"/>
        <end position="59"/>
    </location>
</feature>
<evidence type="ECO:0000313" key="7">
    <source>
        <dbReference type="Proteomes" id="UP000276010"/>
    </source>
</evidence>
<dbReference type="FunFam" id="1.10.10.10:FF:000001">
    <property type="entry name" value="LysR family transcriptional regulator"/>
    <property type="match status" value="1"/>
</dbReference>
<dbReference type="InterPro" id="IPR036388">
    <property type="entry name" value="WH-like_DNA-bd_sf"/>
</dbReference>
<organism evidence="6 7">
    <name type="scientific">Bibersteinia trehalosi</name>
    <name type="common">Pasteurella trehalosi</name>
    <dbReference type="NCBI Taxonomy" id="47735"/>
    <lineage>
        <taxon>Bacteria</taxon>
        <taxon>Pseudomonadati</taxon>
        <taxon>Pseudomonadota</taxon>
        <taxon>Gammaproteobacteria</taxon>
        <taxon>Pasteurellales</taxon>
        <taxon>Pasteurellaceae</taxon>
        <taxon>Bibersteinia</taxon>
    </lineage>
</organism>
<dbReference type="GO" id="GO:0006351">
    <property type="term" value="P:DNA-templated transcription"/>
    <property type="evidence" value="ECO:0007669"/>
    <property type="project" value="TreeGrafter"/>
</dbReference>
<reference evidence="6 7" key="1">
    <citation type="submission" date="2018-11" db="EMBL/GenBank/DDBJ databases">
        <title>Whole genome sequence of Bibersteinia trehalosi strain OADDL-BT1 an multidrug resistant pathogen isolate.</title>
        <authorList>
            <person name="Couger M."/>
            <person name="Ramachandran A."/>
        </authorList>
    </citation>
    <scope>NUCLEOTIDE SEQUENCE [LARGE SCALE GENOMIC DNA]</scope>
    <source>
        <strain evidence="6 7">OADDL-BT1</strain>
    </source>
</reference>
<name>A0A3R8MGK0_BIBTR</name>
<dbReference type="PROSITE" id="PS50931">
    <property type="entry name" value="HTH_LYSR"/>
    <property type="match status" value="1"/>
</dbReference>
<evidence type="ECO:0000256" key="2">
    <source>
        <dbReference type="ARBA" id="ARBA00023015"/>
    </source>
</evidence>
<evidence type="ECO:0000259" key="5">
    <source>
        <dbReference type="PROSITE" id="PS50931"/>
    </source>
</evidence>
<evidence type="ECO:0000256" key="4">
    <source>
        <dbReference type="ARBA" id="ARBA00023163"/>
    </source>
</evidence>
<dbReference type="InterPro" id="IPR036390">
    <property type="entry name" value="WH_DNA-bd_sf"/>
</dbReference>
<accession>A0A3R8MGK0</accession>
<keyword evidence="2" id="KW-0805">Transcription regulation</keyword>
<dbReference type="InterPro" id="IPR000847">
    <property type="entry name" value="LysR_HTH_N"/>
</dbReference>